<dbReference type="Proteomes" id="UP000247476">
    <property type="component" value="Unassembled WGS sequence"/>
</dbReference>
<feature type="transmembrane region" description="Helical" evidence="1">
    <location>
        <begin position="94"/>
        <end position="116"/>
    </location>
</feature>
<proteinExistence type="predicted"/>
<name>A0A2V5KSC7_9BACL</name>
<protein>
    <submittedName>
        <fullName evidence="2">Uncharacterized protein</fullName>
    </submittedName>
</protein>
<keyword evidence="1" id="KW-1133">Transmembrane helix</keyword>
<dbReference type="NCBIfam" id="NF041644">
    <property type="entry name" value="CBO0543_fam"/>
    <property type="match status" value="1"/>
</dbReference>
<evidence type="ECO:0000313" key="2">
    <source>
        <dbReference type="EMBL" id="PYI54507.1"/>
    </source>
</evidence>
<reference evidence="2 3" key="1">
    <citation type="submission" date="2018-05" db="EMBL/GenBank/DDBJ databases">
        <title>Paenibacillus flagellatus sp. nov., isolated from selenium mineral soil.</title>
        <authorList>
            <person name="Dai X."/>
        </authorList>
    </citation>
    <scope>NUCLEOTIDE SEQUENCE [LARGE SCALE GENOMIC DNA]</scope>
    <source>
        <strain evidence="2 3">DXL2</strain>
    </source>
</reference>
<sequence>MALTIVSVIVFNLAVTFMPKRINAIETYATALFALGLNNLCDFIFNLQFHLYGYFEEGVDWKGYLVIYGIYPQVNMLFLNFFPFGKGLGTKASYILGWSIFATAYEALATHTEMFYYNGWKWWYSACLYPIAFLLLISNLKVVRLLNRKSAP</sequence>
<feature type="transmembrane region" description="Helical" evidence="1">
    <location>
        <begin position="61"/>
        <end position="82"/>
    </location>
</feature>
<feature type="transmembrane region" description="Helical" evidence="1">
    <location>
        <begin position="28"/>
        <end position="49"/>
    </location>
</feature>
<dbReference type="OrthoDB" id="2627420at2"/>
<comment type="caution">
    <text evidence="2">The sequence shown here is derived from an EMBL/GenBank/DDBJ whole genome shotgun (WGS) entry which is preliminary data.</text>
</comment>
<feature type="transmembrane region" description="Helical" evidence="1">
    <location>
        <begin position="122"/>
        <end position="140"/>
    </location>
</feature>
<evidence type="ECO:0000256" key="1">
    <source>
        <dbReference type="SAM" id="Phobius"/>
    </source>
</evidence>
<evidence type="ECO:0000313" key="3">
    <source>
        <dbReference type="Proteomes" id="UP000247476"/>
    </source>
</evidence>
<accession>A0A2V5KSC7</accession>
<gene>
    <name evidence="2" type="ORF">DLM86_13660</name>
</gene>
<keyword evidence="3" id="KW-1185">Reference proteome</keyword>
<dbReference type="EMBL" id="QJVJ01000005">
    <property type="protein sequence ID" value="PYI54507.1"/>
    <property type="molecule type" value="Genomic_DNA"/>
</dbReference>
<organism evidence="2 3">
    <name type="scientific">Paenibacillus flagellatus</name>
    <dbReference type="NCBI Taxonomy" id="2211139"/>
    <lineage>
        <taxon>Bacteria</taxon>
        <taxon>Bacillati</taxon>
        <taxon>Bacillota</taxon>
        <taxon>Bacilli</taxon>
        <taxon>Bacillales</taxon>
        <taxon>Paenibacillaceae</taxon>
        <taxon>Paenibacillus</taxon>
    </lineage>
</organism>
<dbReference type="RefSeq" id="WP_110840564.1">
    <property type="nucleotide sequence ID" value="NZ_QJVJ01000005.1"/>
</dbReference>
<keyword evidence="1" id="KW-0472">Membrane</keyword>
<dbReference type="InterPro" id="IPR048147">
    <property type="entry name" value="CBO0543-like"/>
</dbReference>
<keyword evidence="1" id="KW-0812">Transmembrane</keyword>
<dbReference type="AlphaFoldDB" id="A0A2V5KSC7"/>